<dbReference type="PANTHER" id="PTHR42781">
    <property type="entry name" value="SPERMIDINE/PUTRESCINE IMPORT ATP-BINDING PROTEIN POTA"/>
    <property type="match status" value="1"/>
</dbReference>
<protein>
    <submittedName>
        <fullName evidence="5">ABC transporter ATP-binding protein</fullName>
    </submittedName>
</protein>
<keyword evidence="2" id="KW-0547">Nucleotide-binding</keyword>
<dbReference type="InterPro" id="IPR017871">
    <property type="entry name" value="ABC_transporter-like_CS"/>
</dbReference>
<evidence type="ECO:0000256" key="1">
    <source>
        <dbReference type="ARBA" id="ARBA00022448"/>
    </source>
</evidence>
<evidence type="ECO:0000313" key="5">
    <source>
        <dbReference type="EMBL" id="ATX67030.1"/>
    </source>
</evidence>
<reference evidence="5 6" key="1">
    <citation type="submission" date="2017-11" db="EMBL/GenBank/DDBJ databases">
        <title>Revised Sequence and Annotation of the Rhodobaca barguzinensis strain alga05 Genome.</title>
        <authorList>
            <person name="Kopejtka K."/>
            <person name="Tomasch J.M."/>
            <person name="Bunk B."/>
            <person name="Koblizek M."/>
        </authorList>
    </citation>
    <scope>NUCLEOTIDE SEQUENCE [LARGE SCALE GENOMIC DNA]</scope>
    <source>
        <strain evidence="6">alga05</strain>
    </source>
</reference>
<dbReference type="CDD" id="cd03293">
    <property type="entry name" value="ABC_NrtD_SsuB_transporters"/>
    <property type="match status" value="1"/>
</dbReference>
<evidence type="ECO:0000256" key="2">
    <source>
        <dbReference type="ARBA" id="ARBA00022741"/>
    </source>
</evidence>
<dbReference type="PROSITE" id="PS50893">
    <property type="entry name" value="ABC_TRANSPORTER_2"/>
    <property type="match status" value="1"/>
</dbReference>
<proteinExistence type="predicted"/>
<dbReference type="EMBL" id="CP024899">
    <property type="protein sequence ID" value="ATX67030.1"/>
    <property type="molecule type" value="Genomic_DNA"/>
</dbReference>
<keyword evidence="1" id="KW-0813">Transport</keyword>
<keyword evidence="3 5" id="KW-0067">ATP-binding</keyword>
<keyword evidence="6" id="KW-1185">Reference proteome</keyword>
<dbReference type="InterPro" id="IPR003439">
    <property type="entry name" value="ABC_transporter-like_ATP-bd"/>
</dbReference>
<dbReference type="InterPro" id="IPR003593">
    <property type="entry name" value="AAA+_ATPase"/>
</dbReference>
<gene>
    <name evidence="5" type="ORF">BG454_15380</name>
</gene>
<dbReference type="Gene3D" id="3.40.50.300">
    <property type="entry name" value="P-loop containing nucleotide triphosphate hydrolases"/>
    <property type="match status" value="1"/>
</dbReference>
<dbReference type="STRING" id="441209.GCA_001870665_02860"/>
<dbReference type="Pfam" id="PF00005">
    <property type="entry name" value="ABC_tran"/>
    <property type="match status" value="1"/>
</dbReference>
<evidence type="ECO:0000313" key="6">
    <source>
        <dbReference type="Proteomes" id="UP000228948"/>
    </source>
</evidence>
<dbReference type="OrthoDB" id="9802264at2"/>
<dbReference type="PANTHER" id="PTHR42781:SF8">
    <property type="entry name" value="BICARBONATE TRANSPORT ATP-BINDING PROTEIN CMPC"/>
    <property type="match status" value="1"/>
</dbReference>
<accession>A0A2K8KKT4</accession>
<evidence type="ECO:0000259" key="4">
    <source>
        <dbReference type="PROSITE" id="PS50893"/>
    </source>
</evidence>
<feature type="domain" description="ABC transporter" evidence="4">
    <location>
        <begin position="4"/>
        <end position="235"/>
    </location>
</feature>
<evidence type="ECO:0000256" key="3">
    <source>
        <dbReference type="ARBA" id="ARBA00022840"/>
    </source>
</evidence>
<dbReference type="InterPro" id="IPR027417">
    <property type="entry name" value="P-loop_NTPase"/>
</dbReference>
<dbReference type="PROSITE" id="PS00211">
    <property type="entry name" value="ABC_TRANSPORTER_1"/>
    <property type="match status" value="1"/>
</dbReference>
<dbReference type="RefSeq" id="WP_071481483.1">
    <property type="nucleotide sequence ID" value="NZ_CP024899.1"/>
</dbReference>
<sequence>MGVIQFKGVNKIFGPRETGFQALQDINMEIRDKEFVAIVGPSGCGKTTCLRMVAGFEPATDGVVTVDGTPIKRPGPDRAVVFQQFALFPWKSVYDNIDMGLRNLNVSRSERESRIADILNLMNLTQYAKHFPHQLSGGMQQRVAIARAYVLDPDVLLMDEPFGALDAQTRVVMQEELVRLARKNPRTVLFITHAVEEAVYLADRVAIMTRAPGRIKEVLDIASIRNAEDWDSHEKIEDVMDLESFVHLRTHIWRSLREEKAAQHA</sequence>
<dbReference type="GO" id="GO:0005524">
    <property type="term" value="F:ATP binding"/>
    <property type="evidence" value="ECO:0007669"/>
    <property type="project" value="UniProtKB-KW"/>
</dbReference>
<organism evidence="5 6">
    <name type="scientific">Roseinatronobacter bogoriensis subsp. barguzinensis</name>
    <dbReference type="NCBI Taxonomy" id="441209"/>
    <lineage>
        <taxon>Bacteria</taxon>
        <taxon>Pseudomonadati</taxon>
        <taxon>Pseudomonadota</taxon>
        <taxon>Alphaproteobacteria</taxon>
        <taxon>Rhodobacterales</taxon>
        <taxon>Paracoccaceae</taxon>
        <taxon>Roseinatronobacter</taxon>
    </lineage>
</organism>
<dbReference type="AlphaFoldDB" id="A0A2K8KKT4"/>
<name>A0A2K8KKT4_9RHOB</name>
<dbReference type="Proteomes" id="UP000228948">
    <property type="component" value="Chromosome"/>
</dbReference>
<dbReference type="InterPro" id="IPR050093">
    <property type="entry name" value="ABC_SmlMolc_Importer"/>
</dbReference>
<dbReference type="GO" id="GO:0016887">
    <property type="term" value="F:ATP hydrolysis activity"/>
    <property type="evidence" value="ECO:0007669"/>
    <property type="project" value="InterPro"/>
</dbReference>
<dbReference type="SUPFAM" id="SSF52540">
    <property type="entry name" value="P-loop containing nucleoside triphosphate hydrolases"/>
    <property type="match status" value="1"/>
</dbReference>
<dbReference type="SMART" id="SM00382">
    <property type="entry name" value="AAA"/>
    <property type="match status" value="1"/>
</dbReference>
<dbReference type="KEGG" id="rbg:BG454_15380"/>